<feature type="domain" description="Anti-sigma K factor RskA C-terminal" evidence="1">
    <location>
        <begin position="132"/>
        <end position="262"/>
    </location>
</feature>
<evidence type="ECO:0000313" key="2">
    <source>
        <dbReference type="EMBL" id="AXI01572.1"/>
    </source>
</evidence>
<dbReference type="KEGG" id="mbah:HYN46_00860"/>
<dbReference type="InterPro" id="IPR051474">
    <property type="entry name" value="Anti-sigma-K/W_factor"/>
</dbReference>
<proteinExistence type="predicted"/>
<name>A0A345P2R3_9GAMM</name>
<dbReference type="Proteomes" id="UP000253940">
    <property type="component" value="Chromosome"/>
</dbReference>
<evidence type="ECO:0000313" key="3">
    <source>
        <dbReference type="Proteomes" id="UP000253940"/>
    </source>
</evidence>
<dbReference type="AlphaFoldDB" id="A0A345P2R3"/>
<evidence type="ECO:0000259" key="1">
    <source>
        <dbReference type="Pfam" id="PF10099"/>
    </source>
</evidence>
<dbReference type="EMBL" id="CP031222">
    <property type="protein sequence ID" value="AXI01572.1"/>
    <property type="molecule type" value="Genomic_DNA"/>
</dbReference>
<dbReference type="OrthoDB" id="5298046at2"/>
<dbReference type="Pfam" id="PF10099">
    <property type="entry name" value="RskA_C"/>
    <property type="match status" value="1"/>
</dbReference>
<dbReference type="GO" id="GO:0016989">
    <property type="term" value="F:sigma factor antagonist activity"/>
    <property type="evidence" value="ECO:0007669"/>
    <property type="project" value="TreeGrafter"/>
</dbReference>
<protein>
    <recommendedName>
        <fullName evidence="1">Anti-sigma K factor RskA C-terminal domain-containing protein</fullName>
    </recommendedName>
</protein>
<reference evidence="2 3" key="1">
    <citation type="submission" date="2018-07" db="EMBL/GenBank/DDBJ databases">
        <title>Genome sequencing of Moraxellaceae gen. HYN0046.</title>
        <authorList>
            <person name="Kim M."/>
            <person name="Yi H."/>
        </authorList>
    </citation>
    <scope>NUCLEOTIDE SEQUENCE [LARGE SCALE GENOMIC DNA]</scope>
    <source>
        <strain evidence="2 3">HYN0046</strain>
    </source>
</reference>
<organism evidence="2 3">
    <name type="scientific">Aquirhabdus parva</name>
    <dbReference type="NCBI Taxonomy" id="2283318"/>
    <lineage>
        <taxon>Bacteria</taxon>
        <taxon>Pseudomonadati</taxon>
        <taxon>Pseudomonadota</taxon>
        <taxon>Gammaproteobacteria</taxon>
        <taxon>Moraxellales</taxon>
        <taxon>Moraxellaceae</taxon>
        <taxon>Aquirhabdus</taxon>
    </lineage>
</organism>
<dbReference type="PANTHER" id="PTHR37461:SF1">
    <property type="entry name" value="ANTI-SIGMA-K FACTOR RSKA"/>
    <property type="match status" value="1"/>
</dbReference>
<dbReference type="InterPro" id="IPR018764">
    <property type="entry name" value="RskA_C"/>
</dbReference>
<accession>A0A345P2R3</accession>
<sequence>MDSSWLRFFKKMYGSRIIMTLHDDVPNGEESPLNLIAAQYVLGTLSASARLRFQARLQQEPELRALTHAWERRLNPLTDLLLPQEVSPEVWKKIESRLNATAPVSVPDTTQSPVREAANDGYWKPWAWASSAIAAGLAVFILVRPEGIMPKNPEIIAQAQQVSRDVAVLSTDKQTPAWVVRQQGQALVLSALNTETVPSDRDLELWSIQGNTAPRSLGVLHIKNGQATISRVAADLVVKDSTLAISLEPKNGSPTGQPTGAVLYTGKIIRG</sequence>
<dbReference type="GO" id="GO:0006417">
    <property type="term" value="P:regulation of translation"/>
    <property type="evidence" value="ECO:0007669"/>
    <property type="project" value="TreeGrafter"/>
</dbReference>
<dbReference type="PANTHER" id="PTHR37461">
    <property type="entry name" value="ANTI-SIGMA-K FACTOR RSKA"/>
    <property type="match status" value="1"/>
</dbReference>
<gene>
    <name evidence="2" type="ORF">HYN46_00860</name>
</gene>
<dbReference type="GO" id="GO:0005886">
    <property type="term" value="C:plasma membrane"/>
    <property type="evidence" value="ECO:0007669"/>
    <property type="project" value="InterPro"/>
</dbReference>
<keyword evidence="3" id="KW-1185">Reference proteome</keyword>